<gene>
    <name evidence="7" type="ORF">RVY80_09290</name>
</gene>
<dbReference type="RefSeq" id="WP_317330382.1">
    <property type="nucleotide sequence ID" value="NZ_JAWJZA010000012.1"/>
</dbReference>
<sequence length="390" mass="43559">MSSETPRKVLIVSASIGTGHMQAARAIEEYWVQQEPDAEITHVDFLDTDTLSIDNILKDTYIKMIDVFPMLYDLIYKLSKGEHRGGLLQTALSWVLKNRMSKLINKIKPDVLVFTHPFPCGAACILKRQGQINVPIMAILTDFSSHQFWMYQQVDTYFVATEGMVQEMTSCGIEESRIHVSGIPVRRAFFDDAITDYRMGAPVKVLVMGGGLGMGSLESALKRLDDIESIDELVVLAGQNTSLYESLLSLSRNMKTKTTVYGYVSNVSELMRDATLLVTKPGALTCMEAVTMGIPMVFFNAIPGQEDANAELLERRGCARWTRDIHNLEDVVTALLINPHRLQHMSIQCRAWHVDGAANIVGDIIAMLDKKDLPKYTGDYMSNLELASEK</sequence>
<name>A0ABU3ZAS8_9FIRM</name>
<keyword evidence="3" id="KW-0328">Glycosyltransferase</keyword>
<evidence type="ECO:0000313" key="8">
    <source>
        <dbReference type="Proteomes" id="UP001272515"/>
    </source>
</evidence>
<dbReference type="Pfam" id="PF04101">
    <property type="entry name" value="Glyco_tran_28_C"/>
    <property type="match status" value="1"/>
</dbReference>
<accession>A0ABU3ZAS8</accession>
<evidence type="ECO:0000256" key="2">
    <source>
        <dbReference type="ARBA" id="ARBA00006962"/>
    </source>
</evidence>
<dbReference type="InterPro" id="IPR009695">
    <property type="entry name" value="Diacylglyc_glucosyltr_N"/>
</dbReference>
<keyword evidence="8" id="KW-1185">Reference proteome</keyword>
<feature type="domain" description="Glycosyl transferase family 28 C-terminal" evidence="5">
    <location>
        <begin position="205"/>
        <end position="348"/>
    </location>
</feature>
<feature type="domain" description="Diacylglycerol glucosyltransferase N-terminal" evidence="6">
    <location>
        <begin position="20"/>
        <end position="185"/>
    </location>
</feature>
<dbReference type="PANTHER" id="PTHR43025">
    <property type="entry name" value="MONOGALACTOSYLDIACYLGLYCEROL SYNTHASE"/>
    <property type="match status" value="1"/>
</dbReference>
<evidence type="ECO:0000259" key="5">
    <source>
        <dbReference type="Pfam" id="PF04101"/>
    </source>
</evidence>
<keyword evidence="4" id="KW-0808">Transferase</keyword>
<evidence type="ECO:0000259" key="6">
    <source>
        <dbReference type="Pfam" id="PF06925"/>
    </source>
</evidence>
<proteinExistence type="inferred from homology"/>
<protein>
    <submittedName>
        <fullName evidence="7">Glycosyltransferase</fullName>
    </submittedName>
</protein>
<reference evidence="7 8" key="1">
    <citation type="submission" date="2023-10" db="EMBL/GenBank/DDBJ databases">
        <title>Veillonella sp. nov., isolated from a pig farm feces dump.</title>
        <authorList>
            <person name="Chang Y.-H."/>
        </authorList>
    </citation>
    <scope>NUCLEOTIDE SEQUENCE [LARGE SCALE GENOMIC DNA]</scope>
    <source>
        <strain evidence="7 8">YH-vei2233</strain>
    </source>
</reference>
<dbReference type="EMBL" id="JAWJZB010000011">
    <property type="protein sequence ID" value="MDV5089014.1"/>
    <property type="molecule type" value="Genomic_DNA"/>
</dbReference>
<dbReference type="Gene3D" id="3.40.50.2000">
    <property type="entry name" value="Glycogen Phosphorylase B"/>
    <property type="match status" value="1"/>
</dbReference>
<comment type="subcellular location">
    <subcellularLocation>
        <location evidence="1">Membrane</location>
    </subcellularLocation>
</comment>
<dbReference type="Proteomes" id="UP001272515">
    <property type="component" value="Unassembled WGS sequence"/>
</dbReference>
<comment type="similarity">
    <text evidence="2">Belongs to the glycosyltransferase 28 family.</text>
</comment>
<dbReference type="InterPro" id="IPR007235">
    <property type="entry name" value="Glyco_trans_28_C"/>
</dbReference>
<dbReference type="SUPFAM" id="SSF53756">
    <property type="entry name" value="UDP-Glycosyltransferase/glycogen phosphorylase"/>
    <property type="match status" value="1"/>
</dbReference>
<evidence type="ECO:0000256" key="3">
    <source>
        <dbReference type="ARBA" id="ARBA00022676"/>
    </source>
</evidence>
<dbReference type="InterPro" id="IPR050519">
    <property type="entry name" value="Glycosyltransf_28_UgtP"/>
</dbReference>
<dbReference type="Pfam" id="PF06925">
    <property type="entry name" value="MGDG_synth"/>
    <property type="match status" value="1"/>
</dbReference>
<organism evidence="7 8">
    <name type="scientific">Veillonella absiana</name>
    <dbReference type="NCBI Taxonomy" id="3079305"/>
    <lineage>
        <taxon>Bacteria</taxon>
        <taxon>Bacillati</taxon>
        <taxon>Bacillota</taxon>
        <taxon>Negativicutes</taxon>
        <taxon>Veillonellales</taxon>
        <taxon>Veillonellaceae</taxon>
        <taxon>Veillonella</taxon>
    </lineage>
</organism>
<evidence type="ECO:0000256" key="1">
    <source>
        <dbReference type="ARBA" id="ARBA00004370"/>
    </source>
</evidence>
<comment type="caution">
    <text evidence="7">The sequence shown here is derived from an EMBL/GenBank/DDBJ whole genome shotgun (WGS) entry which is preliminary data.</text>
</comment>
<evidence type="ECO:0000313" key="7">
    <source>
        <dbReference type="EMBL" id="MDV5089014.1"/>
    </source>
</evidence>
<dbReference type="PANTHER" id="PTHR43025:SF3">
    <property type="entry name" value="MONOGALACTOSYLDIACYLGLYCEROL SYNTHASE 1, CHLOROPLASTIC"/>
    <property type="match status" value="1"/>
</dbReference>
<evidence type="ECO:0000256" key="4">
    <source>
        <dbReference type="ARBA" id="ARBA00022679"/>
    </source>
</evidence>